<keyword evidence="9" id="KW-1185">Reference proteome</keyword>
<sequence length="384" mass="41241">MTVTLAEIELALVRLDLVHSFETSSHRKSHLEHIVVRATATDGSVGWGECASPSDPYYCGESTWSCWQVLGEHLAPMLLGRPWEHPGEAARLTAKVSGNHFARAGLDMACWDLYGQRQGEPLADLLGAEADAVPAGVSLGIEPTIDALLAQVSRHVSDGYRRIKLKIRPGWDLEPVRAVQAAFPGVALQVDANTAYRPEQEAVLAELDGRGLLMIEQPYAATDLLSHARLAARLDTPVCLDESVTTADVLRTALHLGAADVVNIKVSRLGGLGPSKTVHDLCLQAGVPVWCGGMHEFGIGRAANLALAGLPGFTLPSDVSGSDKYYRRDIVTPPIRAVDGMVAVPRSRPGIGLDVDVEELARHTVRTWRIRPGAHLTAPKEQAA</sequence>
<dbReference type="SUPFAM" id="SSF51604">
    <property type="entry name" value="Enolase C-terminal domain-like"/>
    <property type="match status" value="1"/>
</dbReference>
<evidence type="ECO:0000256" key="1">
    <source>
        <dbReference type="ARBA" id="ARBA00001968"/>
    </source>
</evidence>
<dbReference type="GO" id="GO:0046872">
    <property type="term" value="F:metal ion binding"/>
    <property type="evidence" value="ECO:0007669"/>
    <property type="project" value="UniProtKB-KW"/>
</dbReference>
<dbReference type="InterPro" id="IPR029065">
    <property type="entry name" value="Enolase_C-like"/>
</dbReference>
<dbReference type="SUPFAM" id="SSF54826">
    <property type="entry name" value="Enolase N-terminal domain-like"/>
    <property type="match status" value="1"/>
</dbReference>
<evidence type="ECO:0000256" key="5">
    <source>
        <dbReference type="ARBA" id="ARBA00029491"/>
    </source>
</evidence>
<dbReference type="InterPro" id="IPR013342">
    <property type="entry name" value="Mandelate_racemase_C"/>
</dbReference>
<dbReference type="InterPro" id="IPR036849">
    <property type="entry name" value="Enolase-like_C_sf"/>
</dbReference>
<dbReference type="STRING" id="1428628.WN71_031360"/>
<evidence type="ECO:0000256" key="3">
    <source>
        <dbReference type="ARBA" id="ARBA00022842"/>
    </source>
</evidence>
<evidence type="ECO:0000313" key="8">
    <source>
        <dbReference type="EMBL" id="OIJ63906.1"/>
    </source>
</evidence>
<dbReference type="GO" id="GO:0043748">
    <property type="term" value="F:O-succinylbenzoate synthase activity"/>
    <property type="evidence" value="ECO:0007669"/>
    <property type="project" value="UniProtKB-EC"/>
</dbReference>
<comment type="cofactor">
    <cofactor evidence="1">
        <name>a divalent metal cation</name>
        <dbReference type="ChEBI" id="CHEBI:60240"/>
    </cofactor>
</comment>
<keyword evidence="3" id="KW-0460">Magnesium</keyword>
<dbReference type="NCBIfam" id="TIGR01928">
    <property type="entry name" value="menC_lowGC_arch"/>
    <property type="match status" value="1"/>
</dbReference>
<dbReference type="InterPro" id="IPR013341">
    <property type="entry name" value="Mandelate_racemase_N_dom"/>
</dbReference>
<dbReference type="EC" id="4.2.1.113" evidence="5 6"/>
<dbReference type="CDD" id="cd03317">
    <property type="entry name" value="NAAAR"/>
    <property type="match status" value="1"/>
</dbReference>
<dbReference type="UniPathway" id="UPA01057">
    <property type="reaction ID" value="UER00165"/>
</dbReference>
<dbReference type="Pfam" id="PF13378">
    <property type="entry name" value="MR_MLE_C"/>
    <property type="match status" value="1"/>
</dbReference>
<dbReference type="UniPathway" id="UPA00079"/>
<dbReference type="SFLD" id="SFLDG00180">
    <property type="entry name" value="muconate_cycloisomerase"/>
    <property type="match status" value="1"/>
</dbReference>
<evidence type="ECO:0000256" key="6">
    <source>
        <dbReference type="NCBIfam" id="TIGR01928"/>
    </source>
</evidence>
<dbReference type="SFLD" id="SFLDS00001">
    <property type="entry name" value="Enolase"/>
    <property type="match status" value="1"/>
</dbReference>
<dbReference type="GO" id="GO:0009234">
    <property type="term" value="P:menaquinone biosynthetic process"/>
    <property type="evidence" value="ECO:0007669"/>
    <property type="project" value="UniProtKB-UniRule"/>
</dbReference>
<keyword evidence="2" id="KW-0479">Metal-binding</keyword>
<protein>
    <recommendedName>
        <fullName evidence="5 6">o-succinylbenzoate synthase</fullName>
        <ecNumber evidence="5 6">4.2.1.113</ecNumber>
    </recommendedName>
</protein>
<dbReference type="PANTHER" id="PTHR48073">
    <property type="entry name" value="O-SUCCINYLBENZOATE SYNTHASE-RELATED"/>
    <property type="match status" value="1"/>
</dbReference>
<dbReference type="OrthoDB" id="9774531at2"/>
<evidence type="ECO:0000256" key="2">
    <source>
        <dbReference type="ARBA" id="ARBA00022723"/>
    </source>
</evidence>
<dbReference type="Gene3D" id="3.20.20.120">
    <property type="entry name" value="Enolase-like C-terminal domain"/>
    <property type="match status" value="1"/>
</dbReference>
<keyword evidence="4" id="KW-0456">Lyase</keyword>
<dbReference type="Pfam" id="PF02746">
    <property type="entry name" value="MR_MLE_N"/>
    <property type="match status" value="1"/>
</dbReference>
<dbReference type="RefSeq" id="WP_046583871.1">
    <property type="nucleotide sequence ID" value="NZ_LAVA02000090.1"/>
</dbReference>
<dbReference type="AlphaFoldDB" id="A0A1J4NP49"/>
<dbReference type="Proteomes" id="UP000034196">
    <property type="component" value="Unassembled WGS sequence"/>
</dbReference>
<accession>A0A1J4NP49</accession>
<evidence type="ECO:0000259" key="7">
    <source>
        <dbReference type="SMART" id="SM00922"/>
    </source>
</evidence>
<dbReference type="InterPro" id="IPR029017">
    <property type="entry name" value="Enolase-like_N"/>
</dbReference>
<comment type="caution">
    <text evidence="8">The sequence shown here is derived from an EMBL/GenBank/DDBJ whole genome shotgun (WGS) entry which is preliminary data.</text>
</comment>
<dbReference type="EMBL" id="LAVA02000090">
    <property type="protein sequence ID" value="OIJ63906.1"/>
    <property type="molecule type" value="Genomic_DNA"/>
</dbReference>
<dbReference type="InterPro" id="IPR010197">
    <property type="entry name" value="OSBS/NAAAR"/>
</dbReference>
<organism evidence="8 9">
    <name type="scientific">Streptomyces mangrovisoli</name>
    <dbReference type="NCBI Taxonomy" id="1428628"/>
    <lineage>
        <taxon>Bacteria</taxon>
        <taxon>Bacillati</taxon>
        <taxon>Actinomycetota</taxon>
        <taxon>Actinomycetes</taxon>
        <taxon>Kitasatosporales</taxon>
        <taxon>Streptomycetaceae</taxon>
        <taxon>Streptomyces</taxon>
    </lineage>
</organism>
<dbReference type="GO" id="GO:0016854">
    <property type="term" value="F:racemase and epimerase activity"/>
    <property type="evidence" value="ECO:0007669"/>
    <property type="project" value="UniProtKB-ARBA"/>
</dbReference>
<feature type="domain" description="Mandelate racemase/muconate lactonizing enzyme C-terminal" evidence="7">
    <location>
        <begin position="145"/>
        <end position="237"/>
    </location>
</feature>
<name>A0A1J4NP49_9ACTN</name>
<evidence type="ECO:0000313" key="9">
    <source>
        <dbReference type="Proteomes" id="UP000034196"/>
    </source>
</evidence>
<dbReference type="PANTHER" id="PTHR48073:SF5">
    <property type="entry name" value="O-SUCCINYLBENZOATE SYNTHASE"/>
    <property type="match status" value="1"/>
</dbReference>
<evidence type="ECO:0000256" key="4">
    <source>
        <dbReference type="ARBA" id="ARBA00023239"/>
    </source>
</evidence>
<dbReference type="SMART" id="SM00922">
    <property type="entry name" value="MR_MLE"/>
    <property type="match status" value="1"/>
</dbReference>
<dbReference type="SFLD" id="SFLDF00009">
    <property type="entry name" value="o-succinylbenzoate_synthase"/>
    <property type="match status" value="1"/>
</dbReference>
<proteinExistence type="predicted"/>
<reference evidence="8" key="1">
    <citation type="submission" date="2016-10" db="EMBL/GenBank/DDBJ databases">
        <title>Genome sequence of Streptomyces mangrovisoli MUSC 149.</title>
        <authorList>
            <person name="Lee L.-H."/>
            <person name="Ser H.-L."/>
        </authorList>
    </citation>
    <scope>NUCLEOTIDE SEQUENCE [LARGE SCALE GENOMIC DNA]</scope>
    <source>
        <strain evidence="8">MUSC 149</strain>
    </source>
</reference>
<gene>
    <name evidence="8" type="ORF">WN71_031360</name>
</gene>
<dbReference type="Gene3D" id="3.30.390.10">
    <property type="entry name" value="Enolase-like, N-terminal domain"/>
    <property type="match status" value="1"/>
</dbReference>